<gene>
    <name evidence="1" type="ORF">LCGC14_2872140</name>
</gene>
<sequence>MKYKTKHLKASADWLIDNHFPHELEIGKTYKLTMFLMPQSEDECICDNHSIKKV</sequence>
<protein>
    <submittedName>
        <fullName evidence="1">Uncharacterized protein</fullName>
    </submittedName>
</protein>
<evidence type="ECO:0000313" key="1">
    <source>
        <dbReference type="EMBL" id="KKK75592.1"/>
    </source>
</evidence>
<reference evidence="1" key="1">
    <citation type="journal article" date="2015" name="Nature">
        <title>Complex archaea that bridge the gap between prokaryotes and eukaryotes.</title>
        <authorList>
            <person name="Spang A."/>
            <person name="Saw J.H."/>
            <person name="Jorgensen S.L."/>
            <person name="Zaremba-Niedzwiedzka K."/>
            <person name="Martijn J."/>
            <person name="Lind A.E."/>
            <person name="van Eijk R."/>
            <person name="Schleper C."/>
            <person name="Guy L."/>
            <person name="Ettema T.J."/>
        </authorList>
    </citation>
    <scope>NUCLEOTIDE SEQUENCE</scope>
</reference>
<name>A0A0F8Y2H5_9ZZZZ</name>
<organism evidence="1">
    <name type="scientific">marine sediment metagenome</name>
    <dbReference type="NCBI Taxonomy" id="412755"/>
    <lineage>
        <taxon>unclassified sequences</taxon>
        <taxon>metagenomes</taxon>
        <taxon>ecological metagenomes</taxon>
    </lineage>
</organism>
<dbReference type="EMBL" id="LAZR01055793">
    <property type="protein sequence ID" value="KKK75592.1"/>
    <property type="molecule type" value="Genomic_DNA"/>
</dbReference>
<accession>A0A0F8Y2H5</accession>
<dbReference type="AlphaFoldDB" id="A0A0F8Y2H5"/>
<comment type="caution">
    <text evidence="1">The sequence shown here is derived from an EMBL/GenBank/DDBJ whole genome shotgun (WGS) entry which is preliminary data.</text>
</comment>
<proteinExistence type="predicted"/>